<dbReference type="Proteomes" id="UP000740883">
    <property type="component" value="Unassembled WGS sequence"/>
</dbReference>
<evidence type="ECO:0000313" key="2">
    <source>
        <dbReference type="EMBL" id="KAF9758195.1"/>
    </source>
</evidence>
<dbReference type="AlphaFoldDB" id="A0A9P6GV29"/>
<sequence length="127" mass="14401">MNLILLIVLDIVICPRTSLPSSYIINTSDSGSNELLNVPELRTPVNESLCFIPQNPSDRSSNYPNVFNWQQHDIYNYPQDCSIFNAQYGTNNNSTQIDDSNSHNNLLLESLSKDQISGKMMLIFLIF</sequence>
<name>A0A9P6GV29_9MICR</name>
<keyword evidence="3" id="KW-1185">Reference proteome</keyword>
<comment type="caution">
    <text evidence="2">The sequence shown here is derived from an EMBL/GenBank/DDBJ whole genome shotgun (WGS) entry which is preliminary data.</text>
</comment>
<evidence type="ECO:0000313" key="3">
    <source>
        <dbReference type="Proteomes" id="UP000740883"/>
    </source>
</evidence>
<gene>
    <name evidence="2" type="ORF">NGRA_3254</name>
</gene>
<organism evidence="2 3">
    <name type="scientific">Nosema granulosis</name>
    <dbReference type="NCBI Taxonomy" id="83296"/>
    <lineage>
        <taxon>Eukaryota</taxon>
        <taxon>Fungi</taxon>
        <taxon>Fungi incertae sedis</taxon>
        <taxon>Microsporidia</taxon>
        <taxon>Nosematidae</taxon>
        <taxon>Nosema</taxon>
    </lineage>
</organism>
<keyword evidence="1" id="KW-0732">Signal</keyword>
<accession>A0A9P6GV29</accession>
<reference evidence="2 3" key="1">
    <citation type="journal article" date="2020" name="Genome Biol. Evol.">
        <title>Comparative genomics of strictly vertically transmitted, feminizing microsporidia endosymbionts of amphipod crustaceans.</title>
        <authorList>
            <person name="Cormier A."/>
            <person name="Chebbi M.A."/>
            <person name="Giraud I."/>
            <person name="Wattier R."/>
            <person name="Teixeira M."/>
            <person name="Gilbert C."/>
            <person name="Rigaud T."/>
            <person name="Cordaux R."/>
        </authorList>
    </citation>
    <scope>NUCLEOTIDE SEQUENCE [LARGE SCALE GENOMIC DNA]</scope>
    <source>
        <strain evidence="2 3">Ou3-Ou53</strain>
    </source>
</reference>
<feature type="chain" id="PRO_5040246343" evidence="1">
    <location>
        <begin position="21"/>
        <end position="127"/>
    </location>
</feature>
<feature type="signal peptide" evidence="1">
    <location>
        <begin position="1"/>
        <end position="20"/>
    </location>
</feature>
<dbReference type="EMBL" id="SBJO01000722">
    <property type="protein sequence ID" value="KAF9758195.1"/>
    <property type="molecule type" value="Genomic_DNA"/>
</dbReference>
<protein>
    <submittedName>
        <fullName evidence="2">Uncharacterized protein</fullName>
    </submittedName>
</protein>
<proteinExistence type="predicted"/>
<evidence type="ECO:0000256" key="1">
    <source>
        <dbReference type="SAM" id="SignalP"/>
    </source>
</evidence>